<dbReference type="PROSITE" id="PS51186">
    <property type="entry name" value="GNAT"/>
    <property type="match status" value="1"/>
</dbReference>
<dbReference type="EMBL" id="FNEM01000003">
    <property type="protein sequence ID" value="SDI77256.1"/>
    <property type="molecule type" value="Genomic_DNA"/>
</dbReference>
<dbReference type="InterPro" id="IPR016181">
    <property type="entry name" value="Acyl_CoA_acyltransferase"/>
</dbReference>
<dbReference type="AlphaFoldDB" id="A0A1G8NAZ1"/>
<keyword evidence="3" id="KW-1185">Reference proteome</keyword>
<dbReference type="RefSeq" id="WP_090362830.1">
    <property type="nucleotide sequence ID" value="NZ_FNEM01000003.1"/>
</dbReference>
<dbReference type="GO" id="GO:0016747">
    <property type="term" value="F:acyltransferase activity, transferring groups other than amino-acyl groups"/>
    <property type="evidence" value="ECO:0007669"/>
    <property type="project" value="InterPro"/>
</dbReference>
<accession>A0A1G8NAZ1</accession>
<dbReference type="CDD" id="cd04301">
    <property type="entry name" value="NAT_SF"/>
    <property type="match status" value="1"/>
</dbReference>
<keyword evidence="2" id="KW-0808">Transferase</keyword>
<dbReference type="Pfam" id="PF13508">
    <property type="entry name" value="Acetyltransf_7"/>
    <property type="match status" value="1"/>
</dbReference>
<feature type="domain" description="N-acetyltransferase" evidence="1">
    <location>
        <begin position="1"/>
        <end position="152"/>
    </location>
</feature>
<dbReference type="OrthoDB" id="9797178at2"/>
<dbReference type="Proteomes" id="UP000199527">
    <property type="component" value="Unassembled WGS sequence"/>
</dbReference>
<evidence type="ECO:0000259" key="1">
    <source>
        <dbReference type="PROSITE" id="PS51186"/>
    </source>
</evidence>
<protein>
    <submittedName>
        <fullName evidence="2">Putative acetyltransferase</fullName>
    </submittedName>
</protein>
<name>A0A1G8NAZ1_9GAMM</name>
<reference evidence="3" key="1">
    <citation type="submission" date="2016-10" db="EMBL/GenBank/DDBJ databases">
        <authorList>
            <person name="Varghese N."/>
            <person name="Submissions S."/>
        </authorList>
    </citation>
    <scope>NUCLEOTIDE SEQUENCE [LARGE SCALE GENOMIC DNA]</scope>
    <source>
        <strain evidence="3">DSM 23317</strain>
    </source>
</reference>
<proteinExistence type="predicted"/>
<gene>
    <name evidence="2" type="ORF">SAMN04488540_10370</name>
</gene>
<organism evidence="2 3">
    <name type="scientific">Ferrimonas sediminum</name>
    <dbReference type="NCBI Taxonomy" id="718193"/>
    <lineage>
        <taxon>Bacteria</taxon>
        <taxon>Pseudomonadati</taxon>
        <taxon>Pseudomonadota</taxon>
        <taxon>Gammaproteobacteria</taxon>
        <taxon>Alteromonadales</taxon>
        <taxon>Ferrimonadaceae</taxon>
        <taxon>Ferrimonas</taxon>
    </lineage>
</organism>
<sequence length="167" mass="17700">MQIRVEQIGDSEAIGRITYEAFLNHPHHEPGAQPTEHLIVERLRGQGALVLSLVALEQERVVGHIAVSPVTIDGEDLGWVGLAPVSVTPNSQGQGIGSALVNEAILRLSTQGVNGVVLVGDPAYYGRFGFVAESSLTYPGVPAQYFMARSLKGSVPCGEVAYHPAFG</sequence>
<evidence type="ECO:0000313" key="3">
    <source>
        <dbReference type="Proteomes" id="UP000199527"/>
    </source>
</evidence>
<evidence type="ECO:0000313" key="2">
    <source>
        <dbReference type="EMBL" id="SDI77256.1"/>
    </source>
</evidence>
<dbReference type="SUPFAM" id="SSF55729">
    <property type="entry name" value="Acyl-CoA N-acyltransferases (Nat)"/>
    <property type="match status" value="1"/>
</dbReference>
<dbReference type="Gene3D" id="3.40.630.30">
    <property type="match status" value="1"/>
</dbReference>
<dbReference type="InterPro" id="IPR000182">
    <property type="entry name" value="GNAT_dom"/>
</dbReference>